<evidence type="ECO:0000256" key="1">
    <source>
        <dbReference type="ARBA" id="ARBA00022737"/>
    </source>
</evidence>
<evidence type="ECO:0008006" key="5">
    <source>
        <dbReference type="Google" id="ProtNLM"/>
    </source>
</evidence>
<dbReference type="PANTHER" id="PTHR47447">
    <property type="entry name" value="OS03G0856100 PROTEIN"/>
    <property type="match status" value="1"/>
</dbReference>
<dbReference type="Pfam" id="PF01535">
    <property type="entry name" value="PPR"/>
    <property type="match status" value="2"/>
</dbReference>
<reference evidence="3" key="1">
    <citation type="submission" date="2021-02" db="EMBL/GenBank/DDBJ databases">
        <authorList>
            <person name="Dougan E. K."/>
            <person name="Rhodes N."/>
            <person name="Thang M."/>
            <person name="Chan C."/>
        </authorList>
    </citation>
    <scope>NUCLEOTIDE SEQUENCE</scope>
</reference>
<evidence type="ECO:0000256" key="2">
    <source>
        <dbReference type="PROSITE-ProRule" id="PRU00708"/>
    </source>
</evidence>
<feature type="repeat" description="PPR" evidence="2">
    <location>
        <begin position="143"/>
        <end position="177"/>
    </location>
</feature>
<organism evidence="3 4">
    <name type="scientific">Polarella glacialis</name>
    <name type="common">Dinoflagellate</name>
    <dbReference type="NCBI Taxonomy" id="89957"/>
    <lineage>
        <taxon>Eukaryota</taxon>
        <taxon>Sar</taxon>
        <taxon>Alveolata</taxon>
        <taxon>Dinophyceae</taxon>
        <taxon>Suessiales</taxon>
        <taxon>Suessiaceae</taxon>
        <taxon>Polarella</taxon>
    </lineage>
</organism>
<dbReference type="InterPro" id="IPR002885">
    <property type="entry name" value="PPR_rpt"/>
</dbReference>
<dbReference type="AlphaFoldDB" id="A0A813I848"/>
<accession>A0A813I848</accession>
<dbReference type="Gene3D" id="1.25.40.10">
    <property type="entry name" value="Tetratricopeptide repeat domain"/>
    <property type="match status" value="2"/>
</dbReference>
<evidence type="ECO:0000313" key="4">
    <source>
        <dbReference type="Proteomes" id="UP000626109"/>
    </source>
</evidence>
<keyword evidence="1" id="KW-0677">Repeat</keyword>
<dbReference type="PROSITE" id="PS51375">
    <property type="entry name" value="PPR"/>
    <property type="match status" value="1"/>
</dbReference>
<proteinExistence type="predicted"/>
<protein>
    <recommendedName>
        <fullName evidence="5">Pentatricopeptide repeat-containing protein, chloroplastic</fullName>
    </recommendedName>
</protein>
<name>A0A813I848_POLGL</name>
<dbReference type="Proteomes" id="UP000626109">
    <property type="component" value="Unassembled WGS sequence"/>
</dbReference>
<sequence>MRSLRSWNAALGTCKKGRQWWAALALLQEAMEAAVQPDIVSYSTVASACEAAHLWRLALALLENASLGRLGLDARACSTLVSAWGREPTFGWAQALEFLRGRPAERLQLVVCGSAMAACARGHQWTQALALLAEAHSARCSQDEVGFGAAMHGCAKARRWEASLALLRDMGRHALRPGQVAVNTAISACERGHRWQLAVVLLSSLAARGIRAAGPDSFNAAAAACERARQWQRALALLVDSVSLRLLPSKVSFVAWLGTCASGSLWQAALALLGSSAWRNVESDANTRAASLNAAISACGRAGQWRKAVALLEVRAAARSHQGTSGLGARATTSSVVGESVGAVGLQDIVAYCSALEACRMGKAWRWACWLLADARVARLDPGIVGRRSAAAACEAGLKPTQALFSLFGLPGLPDLLGLPGLLEHALVPLGDVSAGGGVPAPPKLSPSTLQPPSEAALQLSELLDWYSASETLAPLARRSLDRRLEGALQGFHHSQRAVAVAQRLTQRRQSHCQLHSCAARWKCCY</sequence>
<evidence type="ECO:0000313" key="3">
    <source>
        <dbReference type="EMBL" id="CAE8646052.1"/>
    </source>
</evidence>
<gene>
    <name evidence="3" type="ORF">PGLA2088_LOCUS4454</name>
</gene>
<dbReference type="InterPro" id="IPR011990">
    <property type="entry name" value="TPR-like_helical_dom_sf"/>
</dbReference>
<dbReference type="EMBL" id="CAJNNW010004054">
    <property type="protein sequence ID" value="CAE8646052.1"/>
    <property type="molecule type" value="Genomic_DNA"/>
</dbReference>
<dbReference type="PANTHER" id="PTHR47447:SF17">
    <property type="entry name" value="OS12G0638900 PROTEIN"/>
    <property type="match status" value="1"/>
</dbReference>
<comment type="caution">
    <text evidence="3">The sequence shown here is derived from an EMBL/GenBank/DDBJ whole genome shotgun (WGS) entry which is preliminary data.</text>
</comment>